<comment type="caution">
    <text evidence="2">The sequence shown here is derived from an EMBL/GenBank/DDBJ whole genome shotgun (WGS) entry which is preliminary data.</text>
</comment>
<evidence type="ECO:0000313" key="2">
    <source>
        <dbReference type="EMBL" id="KOS68550.1"/>
    </source>
</evidence>
<dbReference type="Proteomes" id="UP000050668">
    <property type="component" value="Unassembled WGS sequence"/>
</dbReference>
<dbReference type="EMBL" id="LGRV01000003">
    <property type="protein sequence ID" value="KOS68550.1"/>
    <property type="molecule type" value="Genomic_DNA"/>
</dbReference>
<dbReference type="Gene3D" id="1.20.210.10">
    <property type="entry name" value="Cytochrome c oxidase-like, subunit I domain"/>
    <property type="match status" value="1"/>
</dbReference>
<dbReference type="InterPro" id="IPR036927">
    <property type="entry name" value="Cyt_c_oxase-like_su1_sf"/>
</dbReference>
<keyword evidence="1" id="KW-0812">Transmembrane</keyword>
<reference evidence="3" key="1">
    <citation type="submission" date="2015-07" db="EMBL/GenBank/DDBJ databases">
        <title>Fjat-14205 dsm 2895.</title>
        <authorList>
            <person name="Liu B."/>
            <person name="Wang J."/>
            <person name="Zhu Y."/>
            <person name="Liu G."/>
            <person name="Chen Q."/>
            <person name="Chen Z."/>
            <person name="Lan J."/>
            <person name="Che J."/>
            <person name="Ge C."/>
            <person name="Shi H."/>
            <person name="Pan Z."/>
            <person name="Liu X."/>
        </authorList>
    </citation>
    <scope>NUCLEOTIDE SEQUENCE [LARGE SCALE GENOMIC DNA]</scope>
    <source>
        <strain evidence="3">DSM 25560</strain>
    </source>
</reference>
<dbReference type="SUPFAM" id="SSF81442">
    <property type="entry name" value="Cytochrome c oxidase subunit I-like"/>
    <property type="match status" value="1"/>
</dbReference>
<evidence type="ECO:0008006" key="4">
    <source>
        <dbReference type="Google" id="ProtNLM"/>
    </source>
</evidence>
<proteinExistence type="predicted"/>
<sequence length="125" mass="13918">MGAKWVKISVIYFAIGLAFGLFMHYTIELQWKATHAHINVVGWLSTGLIGVIYSIYKEAAETALAKAQFWLYNIGLPFLFAGMMMIYLDVPRWLLEFCVSGGGIAVAVSVVLFVINVFKHVKSPS</sequence>
<feature type="transmembrane region" description="Helical" evidence="1">
    <location>
        <begin position="68"/>
        <end position="88"/>
    </location>
</feature>
<gene>
    <name evidence="2" type="ORF">AEA09_08295</name>
</gene>
<protein>
    <recommendedName>
        <fullName evidence="4">Cytochrome c oxidase</fullName>
    </recommendedName>
</protein>
<accession>A0ABR5K1J0</accession>
<keyword evidence="1" id="KW-0472">Membrane</keyword>
<feature type="transmembrane region" description="Helical" evidence="1">
    <location>
        <begin position="5"/>
        <end position="25"/>
    </location>
</feature>
<feature type="transmembrane region" description="Helical" evidence="1">
    <location>
        <begin position="94"/>
        <end position="118"/>
    </location>
</feature>
<dbReference type="RefSeq" id="WP_053583382.1">
    <property type="nucleotide sequence ID" value="NZ_LGRV01000003.1"/>
</dbReference>
<keyword evidence="1" id="KW-1133">Transmembrane helix</keyword>
<evidence type="ECO:0000313" key="3">
    <source>
        <dbReference type="Proteomes" id="UP000050668"/>
    </source>
</evidence>
<evidence type="ECO:0000256" key="1">
    <source>
        <dbReference type="SAM" id="Phobius"/>
    </source>
</evidence>
<feature type="transmembrane region" description="Helical" evidence="1">
    <location>
        <begin position="37"/>
        <end position="56"/>
    </location>
</feature>
<name>A0ABR5K1J0_9BACI</name>
<keyword evidence="3" id="KW-1185">Reference proteome</keyword>
<organism evidence="2 3">
    <name type="scientific">Lysinibacillus contaminans</name>
    <dbReference type="NCBI Taxonomy" id="1293441"/>
    <lineage>
        <taxon>Bacteria</taxon>
        <taxon>Bacillati</taxon>
        <taxon>Bacillota</taxon>
        <taxon>Bacilli</taxon>
        <taxon>Bacillales</taxon>
        <taxon>Bacillaceae</taxon>
        <taxon>Lysinibacillus</taxon>
    </lineage>
</organism>